<accession>A0A931ICB9</accession>
<reference evidence="1" key="1">
    <citation type="submission" date="2020-11" db="EMBL/GenBank/DDBJ databases">
        <title>Nocardia NEAU-351.nov., a novel actinomycete isolated from the cow dung.</title>
        <authorList>
            <person name="Zhang X."/>
        </authorList>
    </citation>
    <scope>NUCLEOTIDE SEQUENCE</scope>
    <source>
        <strain evidence="1">NEAU-351</strain>
    </source>
</reference>
<gene>
    <name evidence="1" type="ORF">IT779_21160</name>
</gene>
<organism evidence="1 2">
    <name type="scientific">Nocardia bovistercoris</name>
    <dbReference type="NCBI Taxonomy" id="2785916"/>
    <lineage>
        <taxon>Bacteria</taxon>
        <taxon>Bacillati</taxon>
        <taxon>Actinomycetota</taxon>
        <taxon>Actinomycetes</taxon>
        <taxon>Mycobacteriales</taxon>
        <taxon>Nocardiaceae</taxon>
        <taxon>Nocardia</taxon>
    </lineage>
</organism>
<dbReference type="AlphaFoldDB" id="A0A931ICB9"/>
<dbReference type="RefSeq" id="WP_196151090.1">
    <property type="nucleotide sequence ID" value="NZ_JADMLG010000008.1"/>
</dbReference>
<dbReference type="EMBL" id="JADMLG010000008">
    <property type="protein sequence ID" value="MBH0778794.1"/>
    <property type="molecule type" value="Genomic_DNA"/>
</dbReference>
<dbReference type="Proteomes" id="UP000655751">
    <property type="component" value="Unassembled WGS sequence"/>
</dbReference>
<keyword evidence="2" id="KW-1185">Reference proteome</keyword>
<evidence type="ECO:0000313" key="2">
    <source>
        <dbReference type="Proteomes" id="UP000655751"/>
    </source>
</evidence>
<comment type="caution">
    <text evidence="1">The sequence shown here is derived from an EMBL/GenBank/DDBJ whole genome shotgun (WGS) entry which is preliminary data.</text>
</comment>
<sequence length="66" mass="7720">MEDTPDKRAAHIERVELDRQIEELTAKLVADKPMSTITEHHDGLMALHKLQRERRAAFRRENGYPP</sequence>
<proteinExistence type="predicted"/>
<name>A0A931ICB9_9NOCA</name>
<evidence type="ECO:0000313" key="1">
    <source>
        <dbReference type="EMBL" id="MBH0778794.1"/>
    </source>
</evidence>
<protein>
    <submittedName>
        <fullName evidence="1">Uncharacterized protein</fullName>
    </submittedName>
</protein>